<reference evidence="1 2" key="1">
    <citation type="submission" date="2018-02" db="EMBL/GenBank/DDBJ databases">
        <title>Comparative genomes isolates from brazilian mangrove.</title>
        <authorList>
            <person name="Araujo J.E."/>
            <person name="Taketani R.G."/>
            <person name="Silva M.C.P."/>
            <person name="Loureco M.V."/>
            <person name="Andreote F.D."/>
        </authorList>
    </citation>
    <scope>NUCLEOTIDE SEQUENCE [LARGE SCALE GENOMIC DNA]</scope>
    <source>
        <strain evidence="1 2">HEX-2 MGV</strain>
    </source>
</reference>
<evidence type="ECO:0000313" key="1">
    <source>
        <dbReference type="EMBL" id="PQO39347.1"/>
    </source>
</evidence>
<accession>A0A2S8G4I4</accession>
<sequence length="222" mass="22743">MASPVPESATIAEVATNDATTIVVPAPSGIQVGDLLLGILSARLFSSVAPPAGWLTVIYSGPNDFHCIWYKFADASDTVASDFTFTLGNPFMYGVASVHRISGAANPLSISHTWDKDSAAPYDCLTITPPAPDSLFIWGCACAQHSQGPTTSNKGVEQTDLSGGFASMSTYALPVASGSAQTGAIITGGFLTKTKFSIAIAPAPSAPAASLYRSPQIIGAGV</sequence>
<dbReference type="EMBL" id="PUIA01000016">
    <property type="protein sequence ID" value="PQO39347.1"/>
    <property type="molecule type" value="Genomic_DNA"/>
</dbReference>
<comment type="caution">
    <text evidence="1">The sequence shown here is derived from an EMBL/GenBank/DDBJ whole genome shotgun (WGS) entry which is preliminary data.</text>
</comment>
<name>A0A2S8G4I4_9BACT</name>
<proteinExistence type="predicted"/>
<gene>
    <name evidence="1" type="ORF">C5Y96_05695</name>
</gene>
<organism evidence="1 2">
    <name type="scientific">Blastopirellula marina</name>
    <dbReference type="NCBI Taxonomy" id="124"/>
    <lineage>
        <taxon>Bacteria</taxon>
        <taxon>Pseudomonadati</taxon>
        <taxon>Planctomycetota</taxon>
        <taxon>Planctomycetia</taxon>
        <taxon>Pirellulales</taxon>
        <taxon>Pirellulaceae</taxon>
        <taxon>Blastopirellula</taxon>
    </lineage>
</organism>
<dbReference type="AlphaFoldDB" id="A0A2S8G4I4"/>
<dbReference type="Proteomes" id="UP000240009">
    <property type="component" value="Unassembled WGS sequence"/>
</dbReference>
<dbReference type="RefSeq" id="WP_105350756.1">
    <property type="nucleotide sequence ID" value="NZ_PUIA01000016.1"/>
</dbReference>
<evidence type="ECO:0000313" key="2">
    <source>
        <dbReference type="Proteomes" id="UP000240009"/>
    </source>
</evidence>
<protein>
    <submittedName>
        <fullName evidence="1">Uncharacterized protein</fullName>
    </submittedName>
</protein>